<dbReference type="SUPFAM" id="SSF90123">
    <property type="entry name" value="ABC transporter transmembrane region"/>
    <property type="match status" value="1"/>
</dbReference>
<dbReference type="GO" id="GO:0005886">
    <property type="term" value="C:plasma membrane"/>
    <property type="evidence" value="ECO:0007669"/>
    <property type="project" value="UniProtKB-SubCell"/>
</dbReference>
<evidence type="ECO:0000313" key="13">
    <source>
        <dbReference type="Proteomes" id="UP001501427"/>
    </source>
</evidence>
<organism evidence="11 12">
    <name type="scientific">Actinomadura livida</name>
    <dbReference type="NCBI Taxonomy" id="79909"/>
    <lineage>
        <taxon>Bacteria</taxon>
        <taxon>Bacillati</taxon>
        <taxon>Actinomycetota</taxon>
        <taxon>Actinomycetes</taxon>
        <taxon>Streptosporangiales</taxon>
        <taxon>Thermomonosporaceae</taxon>
        <taxon>Actinomadura</taxon>
    </lineage>
</organism>
<dbReference type="AlphaFoldDB" id="A0A7W7IBZ6"/>
<name>A0A7W7IBZ6_9ACTN</name>
<evidence type="ECO:0000256" key="1">
    <source>
        <dbReference type="ARBA" id="ARBA00004651"/>
    </source>
</evidence>
<keyword evidence="4 11" id="KW-0067">ATP-binding</keyword>
<evidence type="ECO:0000256" key="4">
    <source>
        <dbReference type="ARBA" id="ARBA00022840"/>
    </source>
</evidence>
<dbReference type="Proteomes" id="UP001501427">
    <property type="component" value="Unassembled WGS sequence"/>
</dbReference>
<feature type="transmembrane region" description="Helical" evidence="7">
    <location>
        <begin position="55"/>
        <end position="74"/>
    </location>
</feature>
<dbReference type="InterPro" id="IPR011527">
    <property type="entry name" value="ABC1_TM_dom"/>
</dbReference>
<dbReference type="PROSITE" id="PS50929">
    <property type="entry name" value="ABC_TM1F"/>
    <property type="match status" value="1"/>
</dbReference>
<dbReference type="PROSITE" id="PS50893">
    <property type="entry name" value="ABC_TRANSPORTER_2"/>
    <property type="match status" value="1"/>
</dbReference>
<dbReference type="Gene3D" id="1.20.1560.10">
    <property type="entry name" value="ABC transporter type 1, transmembrane domain"/>
    <property type="match status" value="1"/>
</dbReference>
<feature type="domain" description="ABC transporter" evidence="8">
    <location>
        <begin position="339"/>
        <end position="570"/>
    </location>
</feature>
<dbReference type="Proteomes" id="UP000549343">
    <property type="component" value="Unassembled WGS sequence"/>
</dbReference>
<reference evidence="10" key="1">
    <citation type="journal article" date="2014" name="Int. J. Syst. Evol. Microbiol.">
        <title>Complete genome of a new Firmicutes species belonging to the dominant human colonic microbiota ('Ruminococcus bicirculans') reveals two chromosomes and a selective capacity to utilize plant glucans.</title>
        <authorList>
            <consortium name="NISC Comparative Sequencing Program"/>
            <person name="Wegmann U."/>
            <person name="Louis P."/>
            <person name="Goesmann A."/>
            <person name="Henrissat B."/>
            <person name="Duncan S.H."/>
            <person name="Flint H.J."/>
        </authorList>
    </citation>
    <scope>NUCLEOTIDE SEQUENCE</scope>
    <source>
        <strain evidence="10">JCM 10667</strain>
    </source>
</reference>
<dbReference type="RefSeq" id="WP_184882662.1">
    <property type="nucleotide sequence ID" value="NZ_BAAAHD010000020.1"/>
</dbReference>
<evidence type="ECO:0000256" key="2">
    <source>
        <dbReference type="ARBA" id="ARBA00022692"/>
    </source>
</evidence>
<dbReference type="GO" id="GO:0016887">
    <property type="term" value="F:ATP hydrolysis activity"/>
    <property type="evidence" value="ECO:0007669"/>
    <property type="project" value="InterPro"/>
</dbReference>
<evidence type="ECO:0000256" key="3">
    <source>
        <dbReference type="ARBA" id="ARBA00022741"/>
    </source>
</evidence>
<evidence type="ECO:0000313" key="10">
    <source>
        <dbReference type="EMBL" id="GAA0559579.1"/>
    </source>
</evidence>
<evidence type="ECO:0000256" key="6">
    <source>
        <dbReference type="ARBA" id="ARBA00023136"/>
    </source>
</evidence>
<dbReference type="InterPro" id="IPR003593">
    <property type="entry name" value="AAA+_ATPase"/>
</dbReference>
<dbReference type="InterPro" id="IPR039421">
    <property type="entry name" value="Type_1_exporter"/>
</dbReference>
<evidence type="ECO:0000259" key="9">
    <source>
        <dbReference type="PROSITE" id="PS50929"/>
    </source>
</evidence>
<keyword evidence="2 7" id="KW-0812">Transmembrane</keyword>
<sequence length="573" mass="59311">MTAPPAARLLHRHLHGRWPAVRRLAAWSALESLPAFASGLLLARAVDQGFLAGRPLIGLGWLGALAVLYVAGAVGTGRIYPWLAATVEPLRDSLVKEVVTASLDRMADRAPGAGGAGVSQVTEQAEAVRVLLGTALRNVRQLLSAGVAALLGLALLSPPLALVICLSVALALAVFAACVGLQIRRYRAVVREAERIGESAAAVVGGVRDVVACAAEDRAARAVGEVIDAQAAALRAYARTRLVRLPVLALGVHVPLIALLLLSPYLTEQHGLTPGQIAGAAGYLVAGLQPGITVLVDAGGTLLLSLAVILGRLAETCAGPATDFPVPAAAPAVAASFDIEAEGVTFAYSPHADPVLRDLSLRVPEGTHLAVVGPSGAGKSTLANLLTGLLPPQRGSVTLGGVPLPRLGQERLRSAVALIPQESYVFAATLRENLAYLRPGATTAQLDETVRAVGLTETVERLGGYDAGIPPGGGDLSHGERQLITLARAHLSPAPVIVLDEATSHLHPAAEARAERALAARGRTLIVIAHRMTSAERAGKVLLLDGPTPLLGTHETLQARSRLYADLVGHWHT</sequence>
<evidence type="ECO:0000313" key="11">
    <source>
        <dbReference type="EMBL" id="MBB4774149.1"/>
    </source>
</evidence>
<keyword evidence="5 7" id="KW-1133">Transmembrane helix</keyword>
<reference evidence="13" key="2">
    <citation type="journal article" date="2019" name="Int. J. Syst. Evol. Microbiol.">
        <title>The Global Catalogue of Microorganisms (GCM) 10K type strain sequencing project: providing services to taxonomists for standard genome sequencing and annotation.</title>
        <authorList>
            <consortium name="The Broad Institute Genomics Platform"/>
            <consortium name="The Broad Institute Genome Sequencing Center for Infectious Disease"/>
            <person name="Wu L."/>
            <person name="Ma J."/>
        </authorList>
    </citation>
    <scope>NUCLEOTIDE SEQUENCE [LARGE SCALE GENOMIC DNA]</scope>
    <source>
        <strain evidence="13">JCM 10667</strain>
    </source>
</reference>
<feature type="transmembrane region" description="Helical" evidence="7">
    <location>
        <begin position="160"/>
        <end position="181"/>
    </location>
</feature>
<protein>
    <submittedName>
        <fullName evidence="10">ABC transporter ATP-binding protein</fullName>
    </submittedName>
    <submittedName>
        <fullName evidence="11">ATP-binding cassette subfamily C protein</fullName>
    </submittedName>
</protein>
<feature type="transmembrane region" description="Helical" evidence="7">
    <location>
        <begin position="245"/>
        <end position="266"/>
    </location>
</feature>
<dbReference type="Gene3D" id="3.40.50.300">
    <property type="entry name" value="P-loop containing nucleotide triphosphate hydrolases"/>
    <property type="match status" value="1"/>
</dbReference>
<evidence type="ECO:0000256" key="5">
    <source>
        <dbReference type="ARBA" id="ARBA00022989"/>
    </source>
</evidence>
<gene>
    <name evidence="11" type="ORF">F4557_002567</name>
    <name evidence="10" type="ORF">GCM10009546_22180</name>
</gene>
<dbReference type="SUPFAM" id="SSF52540">
    <property type="entry name" value="P-loop containing nucleoside triphosphate hydrolases"/>
    <property type="match status" value="1"/>
</dbReference>
<dbReference type="EMBL" id="JACHMV010000001">
    <property type="protein sequence ID" value="MBB4774149.1"/>
    <property type="molecule type" value="Genomic_DNA"/>
</dbReference>
<dbReference type="PANTHER" id="PTHR24221:SF654">
    <property type="entry name" value="ATP-BINDING CASSETTE SUB-FAMILY B MEMBER 6"/>
    <property type="match status" value="1"/>
</dbReference>
<accession>A0A7W7IBZ6</accession>
<dbReference type="PANTHER" id="PTHR24221">
    <property type="entry name" value="ATP-BINDING CASSETTE SUB-FAMILY B"/>
    <property type="match status" value="1"/>
</dbReference>
<reference evidence="10" key="4">
    <citation type="submission" date="2023-12" db="EMBL/GenBank/DDBJ databases">
        <authorList>
            <person name="Sun Q."/>
            <person name="Inoue M."/>
        </authorList>
    </citation>
    <scope>NUCLEOTIDE SEQUENCE</scope>
    <source>
        <strain evidence="10">JCM 10667</strain>
    </source>
</reference>
<dbReference type="GO" id="GO:0034040">
    <property type="term" value="F:ATPase-coupled lipid transmembrane transporter activity"/>
    <property type="evidence" value="ECO:0007669"/>
    <property type="project" value="TreeGrafter"/>
</dbReference>
<evidence type="ECO:0000256" key="7">
    <source>
        <dbReference type="SAM" id="Phobius"/>
    </source>
</evidence>
<dbReference type="InterPro" id="IPR036640">
    <property type="entry name" value="ABC1_TM_sf"/>
</dbReference>
<dbReference type="Pfam" id="PF00005">
    <property type="entry name" value="ABC_tran"/>
    <property type="match status" value="1"/>
</dbReference>
<keyword evidence="3" id="KW-0547">Nucleotide-binding</keyword>
<dbReference type="InterPro" id="IPR003439">
    <property type="entry name" value="ABC_transporter-like_ATP-bd"/>
</dbReference>
<keyword evidence="6 7" id="KW-0472">Membrane</keyword>
<dbReference type="GO" id="GO:0005524">
    <property type="term" value="F:ATP binding"/>
    <property type="evidence" value="ECO:0007669"/>
    <property type="project" value="UniProtKB-KW"/>
</dbReference>
<proteinExistence type="predicted"/>
<comment type="caution">
    <text evidence="11">The sequence shown here is derived from an EMBL/GenBank/DDBJ whole genome shotgun (WGS) entry which is preliminary data.</text>
</comment>
<dbReference type="EMBL" id="BAAAHD010000020">
    <property type="protein sequence ID" value="GAA0559579.1"/>
    <property type="molecule type" value="Genomic_DNA"/>
</dbReference>
<feature type="transmembrane region" description="Helical" evidence="7">
    <location>
        <begin position="24"/>
        <end position="43"/>
    </location>
</feature>
<dbReference type="InterPro" id="IPR027417">
    <property type="entry name" value="P-loop_NTPase"/>
</dbReference>
<keyword evidence="13" id="KW-1185">Reference proteome</keyword>
<dbReference type="GO" id="GO:0140359">
    <property type="term" value="F:ABC-type transporter activity"/>
    <property type="evidence" value="ECO:0007669"/>
    <property type="project" value="InterPro"/>
</dbReference>
<reference evidence="11 12" key="3">
    <citation type="submission" date="2020-08" db="EMBL/GenBank/DDBJ databases">
        <title>Sequencing the genomes of 1000 actinobacteria strains.</title>
        <authorList>
            <person name="Klenk H.-P."/>
        </authorList>
    </citation>
    <scope>NUCLEOTIDE SEQUENCE [LARGE SCALE GENOMIC DNA]</scope>
    <source>
        <strain evidence="11 12">DSM 44772</strain>
    </source>
</reference>
<dbReference type="SMART" id="SM00382">
    <property type="entry name" value="AAA"/>
    <property type="match status" value="1"/>
</dbReference>
<feature type="domain" description="ABC transmembrane type-1" evidence="9">
    <location>
        <begin position="24"/>
        <end position="290"/>
    </location>
</feature>
<evidence type="ECO:0000313" key="12">
    <source>
        <dbReference type="Proteomes" id="UP000549343"/>
    </source>
</evidence>
<comment type="subcellular location">
    <subcellularLocation>
        <location evidence="1">Cell membrane</location>
        <topology evidence="1">Multi-pass membrane protein</topology>
    </subcellularLocation>
</comment>
<evidence type="ECO:0000259" key="8">
    <source>
        <dbReference type="PROSITE" id="PS50893"/>
    </source>
</evidence>